<evidence type="ECO:0000256" key="3">
    <source>
        <dbReference type="PROSITE-ProRule" id="PRU00221"/>
    </source>
</evidence>
<dbReference type="OrthoDB" id="6262491at2759"/>
<dbReference type="InterPro" id="IPR001680">
    <property type="entry name" value="WD40_rpt"/>
</dbReference>
<dbReference type="eggNOG" id="ENOG502R4WU">
    <property type="taxonomic scope" value="Eukaryota"/>
</dbReference>
<dbReference type="PANTHER" id="PTHR22844:SF387">
    <property type="entry name" value="F3I6.5 PROTEIN"/>
    <property type="match status" value="1"/>
</dbReference>
<dbReference type="Pfam" id="PF00400">
    <property type="entry name" value="WD40"/>
    <property type="match status" value="1"/>
</dbReference>
<sequence length="293" mass="32762">MPLHVATRADDADKHEFDVNQLIYHKGKVYSGADDGKIKMWAPDLKFLKEVQAHPCSIFSITANDNTIYSCSNDGTVKSWELETLKEKKLFLEDKEVEFWRVKHDKGVLYIGDDQGNLRIYKNCETFYGSINVAIPVKDLAIKDNLIFAAKDNDVIVTDLHLQGEKPQFGIKATIMGRGPLALVDDKAIFMSREGKDIIVNQIMEQQHFKEIARVAGAHDMIINGATAVNWDGNALLFTAGWDKLIKQWKVANDSLKLDGSCTIDFIVNTMVYGDKGQVYVAGGDGHVARLDL</sequence>
<dbReference type="PhylomeDB" id="D6WCB4"/>
<dbReference type="KEGG" id="tca:662397"/>
<reference evidence="4 5" key="1">
    <citation type="journal article" date="2008" name="Nature">
        <title>The genome of the model beetle and pest Tribolium castaneum.</title>
        <authorList>
            <consortium name="Tribolium Genome Sequencing Consortium"/>
            <person name="Richards S."/>
            <person name="Gibbs R.A."/>
            <person name="Weinstock G.M."/>
            <person name="Brown S.J."/>
            <person name="Denell R."/>
            <person name="Beeman R.W."/>
            <person name="Gibbs R."/>
            <person name="Beeman R.W."/>
            <person name="Brown S.J."/>
            <person name="Bucher G."/>
            <person name="Friedrich M."/>
            <person name="Grimmelikhuijzen C.J."/>
            <person name="Klingler M."/>
            <person name="Lorenzen M."/>
            <person name="Richards S."/>
            <person name="Roth S."/>
            <person name="Schroder R."/>
            <person name="Tautz D."/>
            <person name="Zdobnov E.M."/>
            <person name="Muzny D."/>
            <person name="Gibbs R.A."/>
            <person name="Weinstock G.M."/>
            <person name="Attaway T."/>
            <person name="Bell S."/>
            <person name="Buhay C.J."/>
            <person name="Chandrabose M.N."/>
            <person name="Chavez D."/>
            <person name="Clerk-Blankenburg K.P."/>
            <person name="Cree A."/>
            <person name="Dao M."/>
            <person name="Davis C."/>
            <person name="Chacko J."/>
            <person name="Dinh H."/>
            <person name="Dugan-Rocha S."/>
            <person name="Fowler G."/>
            <person name="Garner T.T."/>
            <person name="Garnes J."/>
            <person name="Gnirke A."/>
            <person name="Hawes A."/>
            <person name="Hernandez J."/>
            <person name="Hines S."/>
            <person name="Holder M."/>
            <person name="Hume J."/>
            <person name="Jhangiani S.N."/>
            <person name="Joshi V."/>
            <person name="Khan Z.M."/>
            <person name="Jackson L."/>
            <person name="Kovar C."/>
            <person name="Kowis A."/>
            <person name="Lee S."/>
            <person name="Lewis L.R."/>
            <person name="Margolis J."/>
            <person name="Morgan M."/>
            <person name="Nazareth L.V."/>
            <person name="Nguyen N."/>
            <person name="Okwuonu G."/>
            <person name="Parker D."/>
            <person name="Richards S."/>
            <person name="Ruiz S.J."/>
            <person name="Santibanez J."/>
            <person name="Savard J."/>
            <person name="Scherer S.E."/>
            <person name="Schneider B."/>
            <person name="Sodergren E."/>
            <person name="Tautz D."/>
            <person name="Vattahil S."/>
            <person name="Villasana D."/>
            <person name="White C.S."/>
            <person name="Wright R."/>
            <person name="Park Y."/>
            <person name="Beeman R.W."/>
            <person name="Lord J."/>
            <person name="Oppert B."/>
            <person name="Lorenzen M."/>
            <person name="Brown S."/>
            <person name="Wang L."/>
            <person name="Savard J."/>
            <person name="Tautz D."/>
            <person name="Richards S."/>
            <person name="Weinstock G."/>
            <person name="Gibbs R.A."/>
            <person name="Liu Y."/>
            <person name="Worley K."/>
            <person name="Weinstock G."/>
            <person name="Elsik C.G."/>
            <person name="Reese J.T."/>
            <person name="Elhaik E."/>
            <person name="Landan G."/>
            <person name="Graur D."/>
            <person name="Arensburger P."/>
            <person name="Atkinson P."/>
            <person name="Beeman R.W."/>
            <person name="Beidler J."/>
            <person name="Brown S.J."/>
            <person name="Demuth J.P."/>
            <person name="Drury D.W."/>
            <person name="Du Y.Z."/>
            <person name="Fujiwara H."/>
            <person name="Lorenzen M."/>
            <person name="Maselli V."/>
            <person name="Osanai M."/>
            <person name="Park Y."/>
            <person name="Robertson H.M."/>
            <person name="Tu Z."/>
            <person name="Wang J.J."/>
            <person name="Wang S."/>
            <person name="Richards S."/>
            <person name="Song H."/>
            <person name="Zhang L."/>
            <person name="Sodergren E."/>
            <person name="Werner D."/>
            <person name="Stanke M."/>
            <person name="Morgenstern B."/>
            <person name="Solovyev V."/>
            <person name="Kosarev P."/>
            <person name="Brown G."/>
            <person name="Chen H.C."/>
            <person name="Ermolaeva O."/>
            <person name="Hlavina W."/>
            <person name="Kapustin Y."/>
            <person name="Kiryutin B."/>
            <person name="Kitts P."/>
            <person name="Maglott D."/>
            <person name="Pruitt K."/>
            <person name="Sapojnikov V."/>
            <person name="Souvorov A."/>
            <person name="Mackey A.J."/>
            <person name="Waterhouse R.M."/>
            <person name="Wyder S."/>
            <person name="Zdobnov E.M."/>
            <person name="Zdobnov E.M."/>
            <person name="Wyder S."/>
            <person name="Kriventseva E.V."/>
            <person name="Kadowaki T."/>
            <person name="Bork P."/>
            <person name="Aranda M."/>
            <person name="Bao R."/>
            <person name="Beermann A."/>
            <person name="Berns N."/>
            <person name="Bolognesi R."/>
            <person name="Bonneton F."/>
            <person name="Bopp D."/>
            <person name="Brown S.J."/>
            <person name="Bucher G."/>
            <person name="Butts T."/>
            <person name="Chaumot A."/>
            <person name="Denell R.E."/>
            <person name="Ferrier D.E."/>
            <person name="Friedrich M."/>
            <person name="Gordon C.M."/>
            <person name="Jindra M."/>
            <person name="Klingler M."/>
            <person name="Lan Q."/>
            <person name="Lattorff H.M."/>
            <person name="Laudet V."/>
            <person name="von Levetsow C."/>
            <person name="Liu Z."/>
            <person name="Lutz R."/>
            <person name="Lynch J.A."/>
            <person name="da Fonseca R.N."/>
            <person name="Posnien N."/>
            <person name="Reuter R."/>
            <person name="Roth S."/>
            <person name="Savard J."/>
            <person name="Schinko J.B."/>
            <person name="Schmitt C."/>
            <person name="Schoppmeier M."/>
            <person name="Schroder R."/>
            <person name="Shippy T.D."/>
            <person name="Simonnet F."/>
            <person name="Marques-Souza H."/>
            <person name="Tautz D."/>
            <person name="Tomoyasu Y."/>
            <person name="Trauner J."/>
            <person name="Van der Zee M."/>
            <person name="Vervoort M."/>
            <person name="Wittkopp N."/>
            <person name="Wimmer E.A."/>
            <person name="Yang X."/>
            <person name="Jones A.K."/>
            <person name="Sattelle D.B."/>
            <person name="Ebert P.R."/>
            <person name="Nelson D."/>
            <person name="Scott J.G."/>
            <person name="Beeman R.W."/>
            <person name="Muthukrishnan S."/>
            <person name="Kramer K.J."/>
            <person name="Arakane Y."/>
            <person name="Beeman R.W."/>
            <person name="Zhu Q."/>
            <person name="Hogenkamp D."/>
            <person name="Dixit R."/>
            <person name="Oppert B."/>
            <person name="Jiang H."/>
            <person name="Zou Z."/>
            <person name="Marshall J."/>
            <person name="Elpidina E."/>
            <person name="Vinokurov K."/>
            <person name="Oppert C."/>
            <person name="Zou Z."/>
            <person name="Evans J."/>
            <person name="Lu Z."/>
            <person name="Zhao P."/>
            <person name="Sumathipala N."/>
            <person name="Altincicek B."/>
            <person name="Vilcinskas A."/>
            <person name="Williams M."/>
            <person name="Hultmark D."/>
            <person name="Hetru C."/>
            <person name="Jiang H."/>
            <person name="Grimmelikhuijzen C.J."/>
            <person name="Hauser F."/>
            <person name="Cazzamali G."/>
            <person name="Williamson M."/>
            <person name="Park Y."/>
            <person name="Li B."/>
            <person name="Tanaka Y."/>
            <person name="Predel R."/>
            <person name="Neupert S."/>
            <person name="Schachtner J."/>
            <person name="Verleyen P."/>
            <person name="Raible F."/>
            <person name="Bork P."/>
            <person name="Friedrich M."/>
            <person name="Walden K.K."/>
            <person name="Robertson H.M."/>
            <person name="Angeli S."/>
            <person name="Foret S."/>
            <person name="Bucher G."/>
            <person name="Schuetz S."/>
            <person name="Maleszka R."/>
            <person name="Wimmer E.A."/>
            <person name="Beeman R.W."/>
            <person name="Lorenzen M."/>
            <person name="Tomoyasu Y."/>
            <person name="Miller S.C."/>
            <person name="Grossmann D."/>
            <person name="Bucher G."/>
        </authorList>
    </citation>
    <scope>NUCLEOTIDE SEQUENCE [LARGE SCALE GENOMIC DNA]</scope>
    <source>
        <strain evidence="4 5">Georgia GA2</strain>
    </source>
</reference>
<evidence type="ECO:0000256" key="1">
    <source>
        <dbReference type="ARBA" id="ARBA00022574"/>
    </source>
</evidence>
<dbReference type="Gene3D" id="2.130.10.10">
    <property type="entry name" value="YVTN repeat-like/Quinoprotein amine dehydrogenase"/>
    <property type="match status" value="1"/>
</dbReference>
<dbReference type="SUPFAM" id="SSF50978">
    <property type="entry name" value="WD40 repeat-like"/>
    <property type="match status" value="1"/>
</dbReference>
<feature type="repeat" description="WD" evidence="3">
    <location>
        <begin position="51"/>
        <end position="90"/>
    </location>
</feature>
<protein>
    <submittedName>
        <fullName evidence="4">Uncharacterized protein</fullName>
    </submittedName>
</protein>
<dbReference type="EMBL" id="KQ971316">
    <property type="protein sequence ID" value="EEZ98788.1"/>
    <property type="molecule type" value="Genomic_DNA"/>
</dbReference>
<evidence type="ECO:0000256" key="2">
    <source>
        <dbReference type="ARBA" id="ARBA00022737"/>
    </source>
</evidence>
<dbReference type="InterPro" id="IPR015943">
    <property type="entry name" value="WD40/YVTN_repeat-like_dom_sf"/>
</dbReference>
<keyword evidence="1 3" id="KW-0853">WD repeat</keyword>
<name>D6WCB4_TRICA</name>
<dbReference type="PROSITE" id="PS00678">
    <property type="entry name" value="WD_REPEATS_1"/>
    <property type="match status" value="1"/>
</dbReference>
<keyword evidence="2" id="KW-0677">Repeat</keyword>
<dbReference type="InterPro" id="IPR019775">
    <property type="entry name" value="WD40_repeat_CS"/>
</dbReference>
<dbReference type="PROSITE" id="PS50082">
    <property type="entry name" value="WD_REPEATS_2"/>
    <property type="match status" value="1"/>
</dbReference>
<evidence type="ECO:0000313" key="4">
    <source>
        <dbReference type="EMBL" id="EEZ98788.1"/>
    </source>
</evidence>
<dbReference type="PANTHER" id="PTHR22844">
    <property type="entry name" value="F-BOX AND WD40 DOMAIN PROTEIN"/>
    <property type="match status" value="1"/>
</dbReference>
<gene>
    <name evidence="4" type="primary">AUGUSTUS-3.0.2_01352</name>
    <name evidence="4" type="ORF">TcasGA2_TC001352</name>
</gene>
<dbReference type="InterPro" id="IPR045182">
    <property type="entry name" value="JINGUBANG-like"/>
</dbReference>
<dbReference type="HOGENOM" id="CLU_077785_0_0_1"/>
<dbReference type="SMART" id="SM00320">
    <property type="entry name" value="WD40"/>
    <property type="match status" value="3"/>
</dbReference>
<dbReference type="InterPro" id="IPR036322">
    <property type="entry name" value="WD40_repeat_dom_sf"/>
</dbReference>
<accession>D6WCB4</accession>
<reference evidence="4 5" key="2">
    <citation type="journal article" date="2010" name="Nucleic Acids Res.">
        <title>BeetleBase in 2010: revisions to provide comprehensive genomic information for Tribolium castaneum.</title>
        <authorList>
            <person name="Kim H.S."/>
            <person name="Murphy T."/>
            <person name="Xia J."/>
            <person name="Caragea D."/>
            <person name="Park Y."/>
            <person name="Beeman R.W."/>
            <person name="Lorenzen M.D."/>
            <person name="Butcher S."/>
            <person name="Manak J.R."/>
            <person name="Brown S.J."/>
        </authorList>
    </citation>
    <scope>GENOME REANNOTATION</scope>
    <source>
        <strain evidence="4 5">Georgia GA2</strain>
    </source>
</reference>
<evidence type="ECO:0000313" key="5">
    <source>
        <dbReference type="Proteomes" id="UP000007266"/>
    </source>
</evidence>
<dbReference type="AlphaFoldDB" id="D6WCB4"/>
<dbReference type="OMA" id="PYMFTAR"/>
<dbReference type="Proteomes" id="UP000007266">
    <property type="component" value="Linkage group 2"/>
</dbReference>
<proteinExistence type="predicted"/>
<keyword evidence="5" id="KW-1185">Reference proteome</keyword>
<organism evidence="4 5">
    <name type="scientific">Tribolium castaneum</name>
    <name type="common">Red flour beetle</name>
    <dbReference type="NCBI Taxonomy" id="7070"/>
    <lineage>
        <taxon>Eukaryota</taxon>
        <taxon>Metazoa</taxon>
        <taxon>Ecdysozoa</taxon>
        <taxon>Arthropoda</taxon>
        <taxon>Hexapoda</taxon>
        <taxon>Insecta</taxon>
        <taxon>Pterygota</taxon>
        <taxon>Neoptera</taxon>
        <taxon>Endopterygota</taxon>
        <taxon>Coleoptera</taxon>
        <taxon>Polyphaga</taxon>
        <taxon>Cucujiformia</taxon>
        <taxon>Tenebrionidae</taxon>
        <taxon>Tenebrionidae incertae sedis</taxon>
        <taxon>Tribolium</taxon>
    </lineage>
</organism>